<reference evidence="2" key="1">
    <citation type="submission" date="2020-10" db="EMBL/GenBank/DDBJ databases">
        <authorList>
            <person name="Gilroy R."/>
        </authorList>
    </citation>
    <scope>NUCLEOTIDE SEQUENCE</scope>
    <source>
        <strain evidence="2">11159</strain>
    </source>
</reference>
<organism evidence="2 3">
    <name type="scientific">Candidatus Onthovivens merdipullorum</name>
    <dbReference type="NCBI Taxonomy" id="2840889"/>
    <lineage>
        <taxon>Bacteria</taxon>
        <taxon>Bacillati</taxon>
        <taxon>Bacillota</taxon>
        <taxon>Bacilli</taxon>
        <taxon>Bacillales</taxon>
        <taxon>Candidatus Onthovivens</taxon>
    </lineage>
</organism>
<evidence type="ECO:0000313" key="3">
    <source>
        <dbReference type="Proteomes" id="UP000823613"/>
    </source>
</evidence>
<proteinExistence type="predicted"/>
<dbReference type="AlphaFoldDB" id="A0A9D9DIJ1"/>
<sequence length="119" mass="14221">MMSSENYRQSEQSLIRNYIDNIKKAKKELEESLERDYPELKSNKKEETINETNNDNHTEDFNSKILKKYTSNLCEEEIQNLMAKILSKFDSNKTETMNVKDYMKKFCNSRLNEVSYNIK</sequence>
<feature type="coiled-coil region" evidence="1">
    <location>
        <begin position="8"/>
        <end position="35"/>
    </location>
</feature>
<accession>A0A9D9DIJ1</accession>
<protein>
    <submittedName>
        <fullName evidence="2">Uncharacterized protein</fullName>
    </submittedName>
</protein>
<dbReference type="EMBL" id="JADIMY010000128">
    <property type="protein sequence ID" value="MBO8428238.1"/>
    <property type="molecule type" value="Genomic_DNA"/>
</dbReference>
<comment type="caution">
    <text evidence="2">The sequence shown here is derived from an EMBL/GenBank/DDBJ whole genome shotgun (WGS) entry which is preliminary data.</text>
</comment>
<reference evidence="2" key="2">
    <citation type="journal article" date="2021" name="PeerJ">
        <title>Extensive microbial diversity within the chicken gut microbiome revealed by metagenomics and culture.</title>
        <authorList>
            <person name="Gilroy R."/>
            <person name="Ravi A."/>
            <person name="Getino M."/>
            <person name="Pursley I."/>
            <person name="Horton D.L."/>
            <person name="Alikhan N.F."/>
            <person name="Baker D."/>
            <person name="Gharbi K."/>
            <person name="Hall N."/>
            <person name="Watson M."/>
            <person name="Adriaenssens E.M."/>
            <person name="Foster-Nyarko E."/>
            <person name="Jarju S."/>
            <person name="Secka A."/>
            <person name="Antonio M."/>
            <person name="Oren A."/>
            <person name="Chaudhuri R.R."/>
            <person name="La Ragione R."/>
            <person name="Hildebrand F."/>
            <person name="Pallen M.J."/>
        </authorList>
    </citation>
    <scope>NUCLEOTIDE SEQUENCE</scope>
    <source>
        <strain evidence="2">11159</strain>
    </source>
</reference>
<evidence type="ECO:0000313" key="2">
    <source>
        <dbReference type="EMBL" id="MBO8428238.1"/>
    </source>
</evidence>
<gene>
    <name evidence="2" type="ORF">IAC58_06825</name>
</gene>
<dbReference type="Proteomes" id="UP000823613">
    <property type="component" value="Unassembled WGS sequence"/>
</dbReference>
<name>A0A9D9DIJ1_9BACL</name>
<keyword evidence="1" id="KW-0175">Coiled coil</keyword>
<evidence type="ECO:0000256" key="1">
    <source>
        <dbReference type="SAM" id="Coils"/>
    </source>
</evidence>